<dbReference type="GO" id="GO:0000150">
    <property type="term" value="F:DNA strand exchange activity"/>
    <property type="evidence" value="ECO:0007669"/>
    <property type="project" value="InterPro"/>
</dbReference>
<proteinExistence type="predicted"/>
<accession>T1BU55</accession>
<organism evidence="2">
    <name type="scientific">mine drainage metagenome</name>
    <dbReference type="NCBI Taxonomy" id="410659"/>
    <lineage>
        <taxon>unclassified sequences</taxon>
        <taxon>metagenomes</taxon>
        <taxon>ecological metagenomes</taxon>
    </lineage>
</organism>
<evidence type="ECO:0000313" key="2">
    <source>
        <dbReference type="EMBL" id="EQD76471.1"/>
    </source>
</evidence>
<dbReference type="AlphaFoldDB" id="T1BU55"/>
<reference evidence="2" key="1">
    <citation type="submission" date="2013-08" db="EMBL/GenBank/DDBJ databases">
        <authorList>
            <person name="Mendez C."/>
            <person name="Richter M."/>
            <person name="Ferrer M."/>
            <person name="Sanchez J."/>
        </authorList>
    </citation>
    <scope>NUCLEOTIDE SEQUENCE</scope>
</reference>
<dbReference type="InterPro" id="IPR006119">
    <property type="entry name" value="Resolv_N"/>
</dbReference>
<dbReference type="SUPFAM" id="SSF53041">
    <property type="entry name" value="Resolvase-like"/>
    <property type="match status" value="1"/>
</dbReference>
<feature type="domain" description="Resolvase/invertase-type recombinase catalytic" evidence="1">
    <location>
        <begin position="1"/>
        <end position="27"/>
    </location>
</feature>
<dbReference type="Gene3D" id="3.40.50.1390">
    <property type="entry name" value="Resolvase, N-terminal catalytic domain"/>
    <property type="match status" value="1"/>
</dbReference>
<dbReference type="Pfam" id="PF00239">
    <property type="entry name" value="Resolvase"/>
    <property type="match status" value="1"/>
</dbReference>
<dbReference type="GO" id="GO:0003677">
    <property type="term" value="F:DNA binding"/>
    <property type="evidence" value="ECO:0007669"/>
    <property type="project" value="InterPro"/>
</dbReference>
<evidence type="ECO:0000259" key="1">
    <source>
        <dbReference type="PROSITE" id="PS51736"/>
    </source>
</evidence>
<dbReference type="InterPro" id="IPR036162">
    <property type="entry name" value="Resolvase-like_N_sf"/>
</dbReference>
<feature type="non-terminal residue" evidence="2">
    <location>
        <position position="42"/>
    </location>
</feature>
<comment type="caution">
    <text evidence="2">The sequence shown here is derived from an EMBL/GenBank/DDBJ whole genome shotgun (WGS) entry which is preliminary data.</text>
</comment>
<dbReference type="PROSITE" id="PS51736">
    <property type="entry name" value="RECOMBINASES_3"/>
    <property type="match status" value="1"/>
</dbReference>
<dbReference type="EMBL" id="AUZX01002469">
    <property type="protein sequence ID" value="EQD76471.1"/>
    <property type="molecule type" value="Genomic_DNA"/>
</dbReference>
<name>T1BU55_9ZZZZ</name>
<sequence length="42" mass="4864">MGAFAEFERSLIKERQREGIALAKQKGLYKGRRPSLNQEQID</sequence>
<reference evidence="2" key="2">
    <citation type="journal article" date="2014" name="ISME J.">
        <title>Microbial stratification in low pH oxic and suboxic macroscopic growths along an acid mine drainage.</title>
        <authorList>
            <person name="Mendez-Garcia C."/>
            <person name="Mesa V."/>
            <person name="Sprenger R.R."/>
            <person name="Richter M."/>
            <person name="Diez M.S."/>
            <person name="Solano J."/>
            <person name="Bargiela R."/>
            <person name="Golyshina O.V."/>
            <person name="Manteca A."/>
            <person name="Ramos J.L."/>
            <person name="Gallego J.R."/>
            <person name="Llorente I."/>
            <person name="Martins Dos Santos V.A."/>
            <person name="Jensen O.N."/>
            <person name="Pelaez A.I."/>
            <person name="Sanchez J."/>
            <person name="Ferrer M."/>
        </authorList>
    </citation>
    <scope>NUCLEOTIDE SEQUENCE</scope>
</reference>
<protein>
    <submittedName>
        <fullName evidence="2">Protein containing Resolvase</fullName>
    </submittedName>
</protein>
<gene>
    <name evidence="2" type="ORF">B1A_03357</name>
</gene>